<dbReference type="GO" id="GO:0005524">
    <property type="term" value="F:ATP binding"/>
    <property type="evidence" value="ECO:0007669"/>
    <property type="project" value="UniProtKB-KW"/>
</dbReference>
<sequence>MSKILLSASHIVQYFSDRKILEFEKLTVYEGDRIGIVGVNGAGKTTLLNILSGELTPDEGSVIREAPVSYFKQFRERTEEIDPRKSKELGISGKLSREKLSGGEMTRLGLAAMEENALLTFADEPTANLDAEGVELCCRMLEQRPTLLLISHDRAVLDRLCTRIIEVKDGALHFYTGNFTAYREQREQEFKRREFEYQQYRSEKARLEAAARERSQASRSVRKAPSRMGNSEARLHKREAVEKAEKFDNARKSILSRLEQLEVKEKPRETPLVKIDFSLTDPPENREIVTGNHLTFRYGDNLIFENAAFSLPKGSKTALVGPNGAGKTTLMELIASNGPGIRIVPKAKIGYFKQGLDSLNLEKTVLENVMDTAVQDEKTMRGILARLLIRREDVFKKAGVLSGGERVKLAFAKLFGSPANLLLLDEPTNFLDMPAIEALQEMVREYEGTVLFVSHDRAFSDACATRLLRIENKKLLPFDGNLSDWEKKQAEPKPQKQMDKALLELRLAEVVSRLSAPNCPDKEALEREFERLIAQKNKSR</sequence>
<dbReference type="InterPro" id="IPR050611">
    <property type="entry name" value="ABCF"/>
</dbReference>
<dbReference type="InterPro" id="IPR017871">
    <property type="entry name" value="ABC_transporter-like_CS"/>
</dbReference>
<accession>A0A9D1FNW7</accession>
<feature type="domain" description="ABC transporter" evidence="5">
    <location>
        <begin position="289"/>
        <end position="497"/>
    </location>
</feature>
<feature type="domain" description="ABC transporter" evidence="5">
    <location>
        <begin position="6"/>
        <end position="194"/>
    </location>
</feature>
<comment type="caution">
    <text evidence="6">The sequence shown here is derived from an EMBL/GenBank/DDBJ whole genome shotgun (WGS) entry which is preliminary data.</text>
</comment>
<dbReference type="AlphaFoldDB" id="A0A9D1FNW7"/>
<dbReference type="InterPro" id="IPR003593">
    <property type="entry name" value="AAA+_ATPase"/>
</dbReference>
<gene>
    <name evidence="6" type="primary">abc-f</name>
    <name evidence="6" type="ORF">IAB51_10885</name>
</gene>
<dbReference type="GO" id="GO:0016887">
    <property type="term" value="F:ATP hydrolysis activity"/>
    <property type="evidence" value="ECO:0007669"/>
    <property type="project" value="InterPro"/>
</dbReference>
<name>A0A9D1FNW7_9FIRM</name>
<keyword evidence="1" id="KW-0677">Repeat</keyword>
<dbReference type="Pfam" id="PF00005">
    <property type="entry name" value="ABC_tran"/>
    <property type="match status" value="2"/>
</dbReference>
<reference evidence="6" key="1">
    <citation type="submission" date="2020-10" db="EMBL/GenBank/DDBJ databases">
        <authorList>
            <person name="Gilroy R."/>
        </authorList>
    </citation>
    <scope>NUCLEOTIDE SEQUENCE</scope>
    <source>
        <strain evidence="6">CHK199-13235</strain>
    </source>
</reference>
<dbReference type="SUPFAM" id="SSF52540">
    <property type="entry name" value="P-loop containing nucleoside triphosphate hydrolases"/>
    <property type="match status" value="2"/>
</dbReference>
<dbReference type="NCBIfam" id="NF000355">
    <property type="entry name" value="ribo_prot_ABC_F"/>
    <property type="match status" value="1"/>
</dbReference>
<dbReference type="SMART" id="SM00382">
    <property type="entry name" value="AAA"/>
    <property type="match status" value="2"/>
</dbReference>
<evidence type="ECO:0000256" key="4">
    <source>
        <dbReference type="SAM" id="MobiDB-lite"/>
    </source>
</evidence>
<dbReference type="PROSITE" id="PS50893">
    <property type="entry name" value="ABC_TRANSPORTER_2"/>
    <property type="match status" value="2"/>
</dbReference>
<dbReference type="EMBL" id="DVJP01000072">
    <property type="protein sequence ID" value="HIS77291.1"/>
    <property type="molecule type" value="Genomic_DNA"/>
</dbReference>
<proteinExistence type="predicted"/>
<evidence type="ECO:0000313" key="7">
    <source>
        <dbReference type="Proteomes" id="UP000824002"/>
    </source>
</evidence>
<keyword evidence="3" id="KW-0067">ATP-binding</keyword>
<dbReference type="InterPro" id="IPR003439">
    <property type="entry name" value="ABC_transporter-like_ATP-bd"/>
</dbReference>
<evidence type="ECO:0000259" key="5">
    <source>
        <dbReference type="PROSITE" id="PS50893"/>
    </source>
</evidence>
<protein>
    <submittedName>
        <fullName evidence="6">ABC-F type ribosomal protection protein</fullName>
    </submittedName>
</protein>
<dbReference type="Proteomes" id="UP000824002">
    <property type="component" value="Unassembled WGS sequence"/>
</dbReference>
<dbReference type="InterPro" id="IPR027417">
    <property type="entry name" value="P-loop_NTPase"/>
</dbReference>
<evidence type="ECO:0000256" key="3">
    <source>
        <dbReference type="ARBA" id="ARBA00022840"/>
    </source>
</evidence>
<dbReference type="PROSITE" id="PS00211">
    <property type="entry name" value="ABC_TRANSPORTER_1"/>
    <property type="match status" value="1"/>
</dbReference>
<dbReference type="CDD" id="cd03221">
    <property type="entry name" value="ABCF_EF-3"/>
    <property type="match status" value="2"/>
</dbReference>
<feature type="region of interest" description="Disordered" evidence="4">
    <location>
        <begin position="208"/>
        <end position="234"/>
    </location>
</feature>
<reference evidence="6" key="2">
    <citation type="journal article" date="2021" name="PeerJ">
        <title>Extensive microbial diversity within the chicken gut microbiome revealed by metagenomics and culture.</title>
        <authorList>
            <person name="Gilroy R."/>
            <person name="Ravi A."/>
            <person name="Getino M."/>
            <person name="Pursley I."/>
            <person name="Horton D.L."/>
            <person name="Alikhan N.F."/>
            <person name="Baker D."/>
            <person name="Gharbi K."/>
            <person name="Hall N."/>
            <person name="Watson M."/>
            <person name="Adriaenssens E.M."/>
            <person name="Foster-Nyarko E."/>
            <person name="Jarju S."/>
            <person name="Secka A."/>
            <person name="Antonio M."/>
            <person name="Oren A."/>
            <person name="Chaudhuri R.R."/>
            <person name="La Ragione R."/>
            <person name="Hildebrand F."/>
            <person name="Pallen M.J."/>
        </authorList>
    </citation>
    <scope>NUCLEOTIDE SEQUENCE</scope>
    <source>
        <strain evidence="6">CHK199-13235</strain>
    </source>
</reference>
<organism evidence="6 7">
    <name type="scientific">Candidatus Merdivicinus excrementipullorum</name>
    <dbReference type="NCBI Taxonomy" id="2840867"/>
    <lineage>
        <taxon>Bacteria</taxon>
        <taxon>Bacillati</taxon>
        <taxon>Bacillota</taxon>
        <taxon>Clostridia</taxon>
        <taxon>Eubacteriales</taxon>
        <taxon>Oscillospiraceae</taxon>
        <taxon>Oscillospiraceae incertae sedis</taxon>
        <taxon>Candidatus Merdivicinus</taxon>
    </lineage>
</organism>
<evidence type="ECO:0000313" key="6">
    <source>
        <dbReference type="EMBL" id="HIS77291.1"/>
    </source>
</evidence>
<evidence type="ECO:0000256" key="2">
    <source>
        <dbReference type="ARBA" id="ARBA00022741"/>
    </source>
</evidence>
<dbReference type="PANTHER" id="PTHR19211:SF100">
    <property type="entry name" value="RIBOSOME PROTECTION PROTEIN VMLR"/>
    <property type="match status" value="1"/>
</dbReference>
<keyword evidence="2" id="KW-0547">Nucleotide-binding</keyword>
<dbReference type="Gene3D" id="3.40.50.300">
    <property type="entry name" value="P-loop containing nucleotide triphosphate hydrolases"/>
    <property type="match status" value="3"/>
</dbReference>
<evidence type="ECO:0000256" key="1">
    <source>
        <dbReference type="ARBA" id="ARBA00022737"/>
    </source>
</evidence>
<dbReference type="PANTHER" id="PTHR19211">
    <property type="entry name" value="ATP-BINDING TRANSPORT PROTEIN-RELATED"/>
    <property type="match status" value="1"/>
</dbReference>